<reference evidence="7 8" key="1">
    <citation type="submission" date="2016-10" db="EMBL/GenBank/DDBJ databases">
        <authorList>
            <person name="de Groot N.N."/>
        </authorList>
    </citation>
    <scope>NUCLEOTIDE SEQUENCE [LARGE SCALE GENOMIC DNA]</scope>
    <source>
        <strain evidence="7 8">ATCC 35022</strain>
    </source>
</reference>
<dbReference type="STRING" id="665467.SAMN02982931_00609"/>
<feature type="transmembrane region" description="Helical" evidence="6">
    <location>
        <begin position="127"/>
        <end position="147"/>
    </location>
</feature>
<keyword evidence="3 6" id="KW-0812">Transmembrane</keyword>
<feature type="transmembrane region" description="Helical" evidence="6">
    <location>
        <begin position="153"/>
        <end position="173"/>
    </location>
</feature>
<dbReference type="CDD" id="cd06579">
    <property type="entry name" value="TM_PBP1_transp_AraH_like"/>
    <property type="match status" value="1"/>
</dbReference>
<keyword evidence="4 6" id="KW-1133">Transmembrane helix</keyword>
<evidence type="ECO:0000256" key="5">
    <source>
        <dbReference type="ARBA" id="ARBA00023136"/>
    </source>
</evidence>
<dbReference type="PANTHER" id="PTHR32196">
    <property type="entry name" value="ABC TRANSPORTER PERMEASE PROTEIN YPHD-RELATED-RELATED"/>
    <property type="match status" value="1"/>
</dbReference>
<organism evidence="7 8">
    <name type="scientific">Bauldia litoralis</name>
    <dbReference type="NCBI Taxonomy" id="665467"/>
    <lineage>
        <taxon>Bacteria</taxon>
        <taxon>Pseudomonadati</taxon>
        <taxon>Pseudomonadota</taxon>
        <taxon>Alphaproteobacteria</taxon>
        <taxon>Hyphomicrobiales</taxon>
        <taxon>Kaistiaceae</taxon>
        <taxon>Bauldia</taxon>
    </lineage>
</organism>
<dbReference type="GO" id="GO:0005886">
    <property type="term" value="C:plasma membrane"/>
    <property type="evidence" value="ECO:0007669"/>
    <property type="project" value="UniProtKB-SubCell"/>
</dbReference>
<evidence type="ECO:0000313" key="8">
    <source>
        <dbReference type="Proteomes" id="UP000199071"/>
    </source>
</evidence>
<comment type="subcellular location">
    <subcellularLocation>
        <location evidence="1">Cell membrane</location>
        <topology evidence="1">Multi-pass membrane protein</topology>
    </subcellularLocation>
</comment>
<name>A0A1G6AH12_9HYPH</name>
<proteinExistence type="predicted"/>
<feature type="transmembrane region" description="Helical" evidence="6">
    <location>
        <begin position="293"/>
        <end position="321"/>
    </location>
</feature>
<keyword evidence="8" id="KW-1185">Reference proteome</keyword>
<evidence type="ECO:0000313" key="7">
    <source>
        <dbReference type="EMBL" id="SDB07712.1"/>
    </source>
</evidence>
<feature type="transmembrane region" description="Helical" evidence="6">
    <location>
        <begin position="76"/>
        <end position="96"/>
    </location>
</feature>
<dbReference type="RefSeq" id="WP_090874702.1">
    <property type="nucleotide sequence ID" value="NZ_FMXQ01000001.1"/>
</dbReference>
<dbReference type="EMBL" id="FMXQ01000001">
    <property type="protein sequence ID" value="SDB07712.1"/>
    <property type="molecule type" value="Genomic_DNA"/>
</dbReference>
<evidence type="ECO:0000256" key="4">
    <source>
        <dbReference type="ARBA" id="ARBA00022989"/>
    </source>
</evidence>
<dbReference type="Proteomes" id="UP000199071">
    <property type="component" value="Unassembled WGS sequence"/>
</dbReference>
<evidence type="ECO:0000256" key="2">
    <source>
        <dbReference type="ARBA" id="ARBA00022475"/>
    </source>
</evidence>
<dbReference type="AlphaFoldDB" id="A0A1G6AH12"/>
<dbReference type="OrthoDB" id="7284468at2"/>
<protein>
    <submittedName>
        <fullName evidence="7">Fructose transport system permease protein</fullName>
    </submittedName>
</protein>
<accession>A0A1G6AH12</accession>
<keyword evidence="5 6" id="KW-0472">Membrane</keyword>
<feature type="transmembrane region" description="Helical" evidence="6">
    <location>
        <begin position="254"/>
        <end position="272"/>
    </location>
</feature>
<sequence length="358" mass="37809">MNTTNETRGPAEFEKVLPGSEDAVVFEEDRATVLRRVHHFLHAYPTAVPFIVLLFTIGVFSAIVGDRFFAPFNLSLVLQQVTIIGTLGIAQTLIILTAGIDLSVGAIMILSSIVMGRLAVVSGVPVGIAFPLGLATGMACGYLNGLLVTRLKLPPFIVTLGTWSIFGALVLFYSKSQSLRQQEVEAVASFLQWTGNAIPIGAARLTFGSIVMLLLAALVWYMLNRTAFGRHIYAIGDDPDAARLAGINTSRTLIAVYVIAGLICAIGGWILIGRIGAISPNSGFNANLDSITAVVIGGTSLFGGRGSIVGTLIGALIVGVFRSGLALAGLDALWQEFAVGVLIIVAVASDQWIRRISL</sequence>
<gene>
    <name evidence="7" type="ORF">SAMN02982931_00609</name>
</gene>
<dbReference type="InterPro" id="IPR001851">
    <property type="entry name" value="ABC_transp_permease"/>
</dbReference>
<feature type="transmembrane region" description="Helical" evidence="6">
    <location>
        <begin position="102"/>
        <end position="120"/>
    </location>
</feature>
<feature type="transmembrane region" description="Helical" evidence="6">
    <location>
        <begin position="43"/>
        <end position="64"/>
    </location>
</feature>
<feature type="transmembrane region" description="Helical" evidence="6">
    <location>
        <begin position="333"/>
        <end position="353"/>
    </location>
</feature>
<evidence type="ECO:0000256" key="6">
    <source>
        <dbReference type="SAM" id="Phobius"/>
    </source>
</evidence>
<dbReference type="GO" id="GO:0022857">
    <property type="term" value="F:transmembrane transporter activity"/>
    <property type="evidence" value="ECO:0007669"/>
    <property type="project" value="InterPro"/>
</dbReference>
<keyword evidence="2" id="KW-1003">Cell membrane</keyword>
<dbReference type="Pfam" id="PF02653">
    <property type="entry name" value="BPD_transp_2"/>
    <property type="match status" value="1"/>
</dbReference>
<evidence type="ECO:0000256" key="1">
    <source>
        <dbReference type="ARBA" id="ARBA00004651"/>
    </source>
</evidence>
<evidence type="ECO:0000256" key="3">
    <source>
        <dbReference type="ARBA" id="ARBA00022692"/>
    </source>
</evidence>
<feature type="transmembrane region" description="Helical" evidence="6">
    <location>
        <begin position="205"/>
        <end position="223"/>
    </location>
</feature>